<proteinExistence type="predicted"/>
<dbReference type="GO" id="GO:0051603">
    <property type="term" value="P:proteolysis involved in protein catabolic process"/>
    <property type="evidence" value="ECO:0007669"/>
    <property type="project" value="TreeGrafter"/>
</dbReference>
<dbReference type="InterPro" id="IPR013320">
    <property type="entry name" value="ConA-like_dom_sf"/>
</dbReference>
<dbReference type="OrthoDB" id="25503at2759"/>
<dbReference type="InterPro" id="IPR043136">
    <property type="entry name" value="B30.2/SPRY_sf"/>
</dbReference>
<dbReference type="EMBL" id="MLYV02000084">
    <property type="protein sequence ID" value="PSS37055.1"/>
    <property type="molecule type" value="Genomic_DNA"/>
</dbReference>
<keyword evidence="3" id="KW-0862">Zinc</keyword>
<evidence type="ECO:0000259" key="4">
    <source>
        <dbReference type="PROSITE" id="PS50188"/>
    </source>
</evidence>
<evidence type="ECO:0000256" key="2">
    <source>
        <dbReference type="ARBA" id="ARBA00022771"/>
    </source>
</evidence>
<comment type="caution">
    <text evidence="5">The sequence shown here is derived from an EMBL/GenBank/DDBJ whole genome shotgun (WGS) entry which is preliminary data.</text>
</comment>
<dbReference type="InterPro" id="IPR001870">
    <property type="entry name" value="B30.2/SPRY"/>
</dbReference>
<dbReference type="PROSITE" id="PS50188">
    <property type="entry name" value="B302_SPRY"/>
    <property type="match status" value="1"/>
</dbReference>
<reference evidence="5 6" key="1">
    <citation type="submission" date="2018-02" db="EMBL/GenBank/DDBJ databases">
        <title>Genome sequence of the basidiomycete white-rot fungus Phlebia centrifuga.</title>
        <authorList>
            <person name="Granchi Z."/>
            <person name="Peng M."/>
            <person name="de Vries R.P."/>
            <person name="Hilden K."/>
            <person name="Makela M.R."/>
            <person name="Grigoriev I."/>
            <person name="Riley R."/>
        </authorList>
    </citation>
    <scope>NUCLEOTIDE SEQUENCE [LARGE SCALE GENOMIC DNA]</scope>
    <source>
        <strain evidence="5 6">FBCC195</strain>
    </source>
</reference>
<dbReference type="Pfam" id="PF00622">
    <property type="entry name" value="SPRY"/>
    <property type="match status" value="1"/>
</dbReference>
<evidence type="ECO:0000256" key="1">
    <source>
        <dbReference type="ARBA" id="ARBA00022723"/>
    </source>
</evidence>
<dbReference type="InterPro" id="IPR003877">
    <property type="entry name" value="SPRY_dom"/>
</dbReference>
<keyword evidence="2" id="KW-0863">Zinc-finger</keyword>
<dbReference type="Proteomes" id="UP000186601">
    <property type="component" value="Unassembled WGS sequence"/>
</dbReference>
<organism evidence="5 6">
    <name type="scientific">Hermanssonia centrifuga</name>
    <dbReference type="NCBI Taxonomy" id="98765"/>
    <lineage>
        <taxon>Eukaryota</taxon>
        <taxon>Fungi</taxon>
        <taxon>Dikarya</taxon>
        <taxon>Basidiomycota</taxon>
        <taxon>Agaricomycotina</taxon>
        <taxon>Agaricomycetes</taxon>
        <taxon>Polyporales</taxon>
        <taxon>Meruliaceae</taxon>
        <taxon>Hermanssonia</taxon>
    </lineage>
</organism>
<protein>
    <recommendedName>
        <fullName evidence="4">B30.2/SPRY domain-containing protein</fullName>
    </recommendedName>
</protein>
<dbReference type="GO" id="GO:0005737">
    <property type="term" value="C:cytoplasm"/>
    <property type="evidence" value="ECO:0007669"/>
    <property type="project" value="TreeGrafter"/>
</dbReference>
<dbReference type="InterPro" id="IPR045129">
    <property type="entry name" value="RNF123/RKP/RSPRY1"/>
</dbReference>
<dbReference type="STRING" id="98765.A0A2R6S477"/>
<dbReference type="SUPFAM" id="SSF49899">
    <property type="entry name" value="Concanavalin A-like lectins/glucanases"/>
    <property type="match status" value="1"/>
</dbReference>
<feature type="domain" description="B30.2/SPRY" evidence="4">
    <location>
        <begin position="1"/>
        <end position="107"/>
    </location>
</feature>
<dbReference type="InterPro" id="IPR044736">
    <property type="entry name" value="Gid1/RanBPM/SPLA_SPRY"/>
</dbReference>
<keyword evidence="6" id="KW-1185">Reference proteome</keyword>
<dbReference type="Gene3D" id="2.60.120.920">
    <property type="match status" value="1"/>
</dbReference>
<evidence type="ECO:0000313" key="6">
    <source>
        <dbReference type="Proteomes" id="UP000186601"/>
    </source>
</evidence>
<evidence type="ECO:0000256" key="3">
    <source>
        <dbReference type="ARBA" id="ARBA00022833"/>
    </source>
</evidence>
<sequence>MAGSRSDLTHAVGAIHDSWGYNSDGIASHGNPMPDQYAPKFHAGDIIGCGTMYDLCGGSIFYTLNGSFLGIFFKDATERCESDEFFPSVSLCHPLDTVRANFGQQPFRYPIARIIRDSSRETQWPRPPKPPSFSSEIIYIILGGLAPNNDMDKTHMVSCSLVCRYWSRILSPYLFRTIKLQSKDEMDVMSAQVDNSNRQMSAAIISLTVHERAHDVWAYKVAMSLANRCHNLKTLTQERDPLDRLGWEIIRQCTPPGISRSLPALYSAYRAVTTFVLINQHFSSFAALTQLVSAFPVLKTLKCERITWDKRPDNPRLLRAPRCLSTIQVECCDTDWRMARLFIARWGRLPLDWDPSSKSPELHRNDSLFVHGLLNTEDTQPFDTSELLFASSTDNHAWHLKMTLMDRSRTEAMKWDFIFCPRAIQDHIIKTCLTELRICMLNSFDPDEVGPRIPLLDKLFSEAPLAFLANVTIVSSEYMSPEIAAVKTSKLRRHLSHLQAAGKLRLCLSGQTTAGHEEQGEQEITEEVEQFVTERMRIEENERAEMICMEESQWAERISRWQWGEPEL</sequence>
<dbReference type="PANTHER" id="PTHR13363">
    <property type="entry name" value="RING FINGER AND SRY DOMAIN-CONTAINING"/>
    <property type="match status" value="1"/>
</dbReference>
<keyword evidence="1" id="KW-0479">Metal-binding</keyword>
<evidence type="ECO:0000313" key="5">
    <source>
        <dbReference type="EMBL" id="PSS37055.1"/>
    </source>
</evidence>
<name>A0A2R6S477_9APHY</name>
<gene>
    <name evidence="5" type="ORF">PHLCEN_2v1094</name>
</gene>
<dbReference type="GO" id="GO:0004842">
    <property type="term" value="F:ubiquitin-protein transferase activity"/>
    <property type="evidence" value="ECO:0007669"/>
    <property type="project" value="InterPro"/>
</dbReference>
<accession>A0A2R6S477</accession>
<dbReference type="AlphaFoldDB" id="A0A2R6S477"/>
<dbReference type="CDD" id="cd12885">
    <property type="entry name" value="SPRY_RanBP_like"/>
    <property type="match status" value="1"/>
</dbReference>
<dbReference type="PANTHER" id="PTHR13363:SF5">
    <property type="entry name" value="E3 UBIQUITIN-PROTEIN LIGASE RNF123"/>
    <property type="match status" value="1"/>
</dbReference>
<dbReference type="GO" id="GO:0008270">
    <property type="term" value="F:zinc ion binding"/>
    <property type="evidence" value="ECO:0007669"/>
    <property type="project" value="UniProtKB-KW"/>
</dbReference>